<dbReference type="EMBL" id="LRPY01000017">
    <property type="protein sequence ID" value="KXA26136.1"/>
    <property type="molecule type" value="Genomic_DNA"/>
</dbReference>
<reference evidence="3" key="1">
    <citation type="submission" date="2016-01" db="EMBL/GenBank/DDBJ databases">
        <authorList>
            <person name="Mitreva M."/>
            <person name="Pepin K.H."/>
            <person name="Mihindukulasuriya K.A."/>
            <person name="Fulton R."/>
            <person name="Fronick C."/>
            <person name="O'Laughlin M."/>
            <person name="Miner T."/>
            <person name="Herter B."/>
            <person name="Rosa B.A."/>
            <person name="Cordes M."/>
            <person name="Tomlinson C."/>
            <person name="Wollam A."/>
            <person name="Palsikar V.B."/>
            <person name="Mardis E.R."/>
            <person name="Wilson R.K."/>
        </authorList>
    </citation>
    <scope>NUCLEOTIDE SEQUENCE [LARGE SCALE GENOMIC DNA]</scope>
    <source>
        <strain evidence="3">MJR7757B</strain>
    </source>
</reference>
<evidence type="ECO:0000313" key="3">
    <source>
        <dbReference type="Proteomes" id="UP000070401"/>
    </source>
</evidence>
<comment type="caution">
    <text evidence="2">The sequence shown here is derived from an EMBL/GenBank/DDBJ whole genome shotgun (WGS) entry which is preliminary data.</text>
</comment>
<name>A0A133PCD3_FUSNU</name>
<proteinExistence type="predicted"/>
<keyword evidence="1" id="KW-0812">Transmembrane</keyword>
<organism evidence="2 3">
    <name type="scientific">Fusobacterium nucleatum</name>
    <dbReference type="NCBI Taxonomy" id="851"/>
    <lineage>
        <taxon>Bacteria</taxon>
        <taxon>Fusobacteriati</taxon>
        <taxon>Fusobacteriota</taxon>
        <taxon>Fusobacteriia</taxon>
        <taxon>Fusobacteriales</taxon>
        <taxon>Fusobacteriaceae</taxon>
        <taxon>Fusobacterium</taxon>
    </lineage>
</organism>
<keyword evidence="3" id="KW-1185">Reference proteome</keyword>
<gene>
    <name evidence="2" type="ORF">HMPREF3221_00138</name>
</gene>
<sequence length="43" mass="5185">MLNFINWFLIYVYSIMQLILFWDAISTKIDTLNVIILTKYKKG</sequence>
<dbReference type="PATRIC" id="fig|851.8.peg.136"/>
<keyword evidence="1" id="KW-0472">Membrane</keyword>
<evidence type="ECO:0000313" key="2">
    <source>
        <dbReference type="EMBL" id="KXA26136.1"/>
    </source>
</evidence>
<dbReference type="AlphaFoldDB" id="A0A133PCD3"/>
<dbReference type="Proteomes" id="UP000070401">
    <property type="component" value="Unassembled WGS sequence"/>
</dbReference>
<feature type="transmembrane region" description="Helical" evidence="1">
    <location>
        <begin position="6"/>
        <end position="25"/>
    </location>
</feature>
<keyword evidence="1" id="KW-1133">Transmembrane helix</keyword>
<evidence type="ECO:0000256" key="1">
    <source>
        <dbReference type="SAM" id="Phobius"/>
    </source>
</evidence>
<accession>A0A133PCD3</accession>
<protein>
    <submittedName>
        <fullName evidence="2">Uncharacterized protein</fullName>
    </submittedName>
</protein>